<accession>A0ABX3TNR4</accession>
<proteinExistence type="predicted"/>
<name>A0ABX3TNR4_9MYCO</name>
<keyword evidence="2" id="KW-1185">Reference proteome</keyword>
<evidence type="ECO:0000313" key="2">
    <source>
        <dbReference type="Proteomes" id="UP000192847"/>
    </source>
</evidence>
<dbReference type="Proteomes" id="UP000192847">
    <property type="component" value="Unassembled WGS sequence"/>
</dbReference>
<sequence length="81" mass="9435">MDIAEPCWLYMGRITELDDRGKSWRFVYRTTLNLPRTTYQRLLDLLDGATVIDSKIVVDPNMMFGTGELSHWELDTHESAQ</sequence>
<dbReference type="EMBL" id="MVIL01000021">
    <property type="protein sequence ID" value="ORB80467.1"/>
    <property type="molecule type" value="Genomic_DNA"/>
</dbReference>
<reference evidence="1 2" key="1">
    <citation type="submission" date="2017-02" db="EMBL/GenBank/DDBJ databases">
        <title>The new phylogeny of genus Mycobacterium.</title>
        <authorList>
            <person name="Tortoli E."/>
            <person name="Trovato A."/>
            <person name="Cirillo D.M."/>
        </authorList>
    </citation>
    <scope>NUCLEOTIDE SEQUENCE [LARGE SCALE GENOMIC DNA]</scope>
    <source>
        <strain evidence="1 2">CCUG 56329</strain>
    </source>
</reference>
<protein>
    <submittedName>
        <fullName evidence="1">Uncharacterized protein</fullName>
    </submittedName>
</protein>
<organism evidence="1 2">
    <name type="scientific">Mycobacterium timonense</name>
    <dbReference type="NCBI Taxonomy" id="701043"/>
    <lineage>
        <taxon>Bacteria</taxon>
        <taxon>Bacillati</taxon>
        <taxon>Actinomycetota</taxon>
        <taxon>Actinomycetes</taxon>
        <taxon>Mycobacteriales</taxon>
        <taxon>Mycobacteriaceae</taxon>
        <taxon>Mycobacterium</taxon>
        <taxon>Mycobacterium avium complex (MAC)</taxon>
    </lineage>
</organism>
<gene>
    <name evidence="1" type="ORF">BST46_08645</name>
</gene>
<evidence type="ECO:0000313" key="1">
    <source>
        <dbReference type="EMBL" id="ORB80467.1"/>
    </source>
</evidence>
<comment type="caution">
    <text evidence="1">The sequence shown here is derived from an EMBL/GenBank/DDBJ whole genome shotgun (WGS) entry which is preliminary data.</text>
</comment>